<dbReference type="Proteomes" id="UP000823388">
    <property type="component" value="Chromosome 1K"/>
</dbReference>
<dbReference type="GO" id="GO:0070652">
    <property type="term" value="C:HAUS complex"/>
    <property type="evidence" value="ECO:0007669"/>
    <property type="project" value="InterPro"/>
</dbReference>
<dbReference type="PANTHER" id="PTHR34968:SF1">
    <property type="entry name" value="AUGMIN SUBUNIT 5"/>
    <property type="match status" value="1"/>
</dbReference>
<evidence type="ECO:0000313" key="2">
    <source>
        <dbReference type="Proteomes" id="UP000823388"/>
    </source>
</evidence>
<proteinExistence type="predicted"/>
<sequence>MEAAAGSAPNRRVRFQRDGDVGVPQFGEALQRRRLPSDRLPLIPFTCDRCDHDASAFWEQQALSARGYTARTIVPACNAVVDMSTNSRDLIERELAAFGQSLDNLKNAMPTLLHCRSVHALMLPEIFVTCGFFLTNNFSCYMFFSRNASYPVILPSKLMSSKGAASFSDKPRAVATQLHKCMLV</sequence>
<dbReference type="AlphaFoldDB" id="A0A8T0XE54"/>
<dbReference type="Pfam" id="PF14817">
    <property type="entry name" value="HAUS5"/>
    <property type="match status" value="1"/>
</dbReference>
<comment type="caution">
    <text evidence="1">The sequence shown here is derived from an EMBL/GenBank/DDBJ whole genome shotgun (WGS) entry which is preliminary data.</text>
</comment>
<dbReference type="InterPro" id="IPR029131">
    <property type="entry name" value="HAUS5"/>
</dbReference>
<gene>
    <name evidence="1" type="ORF">PVAP13_1KG173700</name>
</gene>
<accession>A0A8T0XE54</accession>
<keyword evidence="2" id="KW-1185">Reference proteome</keyword>
<dbReference type="EMBL" id="CM029037">
    <property type="protein sequence ID" value="KAG2657457.1"/>
    <property type="molecule type" value="Genomic_DNA"/>
</dbReference>
<dbReference type="GO" id="GO:0051225">
    <property type="term" value="P:spindle assembly"/>
    <property type="evidence" value="ECO:0007669"/>
    <property type="project" value="InterPro"/>
</dbReference>
<dbReference type="GO" id="GO:0005876">
    <property type="term" value="C:spindle microtubule"/>
    <property type="evidence" value="ECO:0007669"/>
    <property type="project" value="InterPro"/>
</dbReference>
<organism evidence="1 2">
    <name type="scientific">Panicum virgatum</name>
    <name type="common">Blackwell switchgrass</name>
    <dbReference type="NCBI Taxonomy" id="38727"/>
    <lineage>
        <taxon>Eukaryota</taxon>
        <taxon>Viridiplantae</taxon>
        <taxon>Streptophyta</taxon>
        <taxon>Embryophyta</taxon>
        <taxon>Tracheophyta</taxon>
        <taxon>Spermatophyta</taxon>
        <taxon>Magnoliopsida</taxon>
        <taxon>Liliopsida</taxon>
        <taxon>Poales</taxon>
        <taxon>Poaceae</taxon>
        <taxon>PACMAD clade</taxon>
        <taxon>Panicoideae</taxon>
        <taxon>Panicodae</taxon>
        <taxon>Paniceae</taxon>
        <taxon>Panicinae</taxon>
        <taxon>Panicum</taxon>
        <taxon>Panicum sect. Hiantes</taxon>
    </lineage>
</organism>
<reference evidence="1 2" key="1">
    <citation type="submission" date="2020-05" db="EMBL/GenBank/DDBJ databases">
        <title>WGS assembly of Panicum virgatum.</title>
        <authorList>
            <person name="Lovell J.T."/>
            <person name="Jenkins J."/>
            <person name="Shu S."/>
            <person name="Juenger T.E."/>
            <person name="Schmutz J."/>
        </authorList>
    </citation>
    <scope>NUCLEOTIDE SEQUENCE [LARGE SCALE GENOMIC DNA]</scope>
    <source>
        <strain evidence="2">cv. AP13</strain>
    </source>
</reference>
<name>A0A8T0XE54_PANVG</name>
<protein>
    <submittedName>
        <fullName evidence="1">Uncharacterized protein</fullName>
    </submittedName>
</protein>
<dbReference type="PANTHER" id="PTHR34968">
    <property type="entry name" value="AUGMIN SUBUNIT 5"/>
    <property type="match status" value="1"/>
</dbReference>
<dbReference type="InterPro" id="IPR044706">
    <property type="entry name" value="AUG5_plant"/>
</dbReference>
<evidence type="ECO:0000313" key="1">
    <source>
        <dbReference type="EMBL" id="KAG2657457.1"/>
    </source>
</evidence>